<dbReference type="EMBL" id="JAEQNE010000002">
    <property type="protein sequence ID" value="MBL0391681.1"/>
    <property type="molecule type" value="Genomic_DNA"/>
</dbReference>
<sequence>MAGSSGSAPGSMSRPAPGHEIEVVEKNTDTSWALFQALLNEQERGFGKTEPAELQSANPAAASPSLAIDTVLQEARRNNRVCPQPLAWQRLYDWLPNKTPQLGKVPASRAEWDHMPALEKRIRLCEHIEWAAAQGVLHQVHEALRKLPEDRWHHIGE</sequence>
<reference evidence="1 2" key="1">
    <citation type="journal article" date="2017" name="Int. J. Syst. Evol. Microbiol.">
        <title>Ramlibacter monticola sp. nov., isolated from forest soil.</title>
        <authorList>
            <person name="Chaudhary D.K."/>
            <person name="Kim J."/>
        </authorList>
    </citation>
    <scope>NUCLEOTIDE SEQUENCE [LARGE SCALE GENOMIC DNA]</scope>
    <source>
        <strain evidence="1 2">KACC 19175</strain>
    </source>
</reference>
<accession>A0A937CSY1</accession>
<protein>
    <submittedName>
        <fullName evidence="1">Uncharacterized protein</fullName>
    </submittedName>
</protein>
<evidence type="ECO:0000313" key="1">
    <source>
        <dbReference type="EMBL" id="MBL0391681.1"/>
    </source>
</evidence>
<proteinExistence type="predicted"/>
<organism evidence="1 2">
    <name type="scientific">Ramlibacter monticola</name>
    <dbReference type="NCBI Taxonomy" id="1926872"/>
    <lineage>
        <taxon>Bacteria</taxon>
        <taxon>Pseudomonadati</taxon>
        <taxon>Pseudomonadota</taxon>
        <taxon>Betaproteobacteria</taxon>
        <taxon>Burkholderiales</taxon>
        <taxon>Comamonadaceae</taxon>
        <taxon>Ramlibacter</taxon>
    </lineage>
</organism>
<comment type="caution">
    <text evidence="1">The sequence shown here is derived from an EMBL/GenBank/DDBJ whole genome shotgun (WGS) entry which is preliminary data.</text>
</comment>
<evidence type="ECO:0000313" key="2">
    <source>
        <dbReference type="Proteomes" id="UP000599109"/>
    </source>
</evidence>
<name>A0A937CSY1_9BURK</name>
<dbReference type="RefSeq" id="WP_201674292.1">
    <property type="nucleotide sequence ID" value="NZ_JAEQNE010000002.1"/>
</dbReference>
<dbReference type="AlphaFoldDB" id="A0A937CSY1"/>
<gene>
    <name evidence="1" type="ORF">JJ685_11095</name>
</gene>
<dbReference type="Proteomes" id="UP000599109">
    <property type="component" value="Unassembled WGS sequence"/>
</dbReference>
<keyword evidence="2" id="KW-1185">Reference proteome</keyword>